<organism evidence="6 7">
    <name type="scientific">Pyrenophora seminiperda CCB06</name>
    <dbReference type="NCBI Taxonomy" id="1302712"/>
    <lineage>
        <taxon>Eukaryota</taxon>
        <taxon>Fungi</taxon>
        <taxon>Dikarya</taxon>
        <taxon>Ascomycota</taxon>
        <taxon>Pezizomycotina</taxon>
        <taxon>Dothideomycetes</taxon>
        <taxon>Pleosporomycetidae</taxon>
        <taxon>Pleosporales</taxon>
        <taxon>Pleosporineae</taxon>
        <taxon>Pleosporaceae</taxon>
        <taxon>Pyrenophora</taxon>
    </lineage>
</organism>
<dbReference type="GO" id="GO:0009249">
    <property type="term" value="P:protein lipoylation"/>
    <property type="evidence" value="ECO:0007669"/>
    <property type="project" value="TreeGrafter"/>
</dbReference>
<evidence type="ECO:0000313" key="6">
    <source>
        <dbReference type="EMBL" id="RMZ71079.1"/>
    </source>
</evidence>
<dbReference type="HAMAP" id="MF_00272">
    <property type="entry name" value="GcvH"/>
    <property type="match status" value="1"/>
</dbReference>
<reference evidence="6 7" key="1">
    <citation type="journal article" date="2014" name="PLoS ONE">
        <title>De novo Genome Assembly of the Fungal Plant Pathogen Pyrenophora semeniperda.</title>
        <authorList>
            <person name="Soliai M.M."/>
            <person name="Meyer S.E."/>
            <person name="Udall J.A."/>
            <person name="Elzinga D.E."/>
            <person name="Hermansen R.A."/>
            <person name="Bodily P.M."/>
            <person name="Hart A.A."/>
            <person name="Coleman C.E."/>
        </authorList>
    </citation>
    <scope>NUCLEOTIDE SEQUENCE [LARGE SCALE GENOMIC DNA]</scope>
    <source>
        <strain evidence="6 7">CCB06</strain>
        <tissue evidence="6">Mycelium</tissue>
    </source>
</reference>
<evidence type="ECO:0000256" key="4">
    <source>
        <dbReference type="RuleBase" id="RU364055"/>
    </source>
</evidence>
<keyword evidence="7" id="KW-1185">Reference proteome</keyword>
<feature type="domain" description="Lipoyl-binding" evidence="5">
    <location>
        <begin position="71"/>
        <end position="153"/>
    </location>
</feature>
<dbReference type="CDD" id="cd06848">
    <property type="entry name" value="GCS_H"/>
    <property type="match status" value="1"/>
</dbReference>
<dbReference type="GO" id="GO:0019464">
    <property type="term" value="P:glycine decarboxylation via glycine cleavage system"/>
    <property type="evidence" value="ECO:0007669"/>
    <property type="project" value="UniProtKB-UniRule"/>
</dbReference>
<evidence type="ECO:0000256" key="3">
    <source>
        <dbReference type="PIRSR" id="PIRSR617453-50"/>
    </source>
</evidence>
<dbReference type="InterPro" id="IPR011053">
    <property type="entry name" value="Single_hybrid_motif"/>
</dbReference>
<dbReference type="AlphaFoldDB" id="A0A3M7M9M0"/>
<dbReference type="GO" id="GO:0005960">
    <property type="term" value="C:glycine cleavage complex"/>
    <property type="evidence" value="ECO:0007669"/>
    <property type="project" value="UniProtKB-UniRule"/>
</dbReference>
<keyword evidence="2 3" id="KW-0450">Lipoyl</keyword>
<dbReference type="InterPro" id="IPR033753">
    <property type="entry name" value="GCV_H/Fam206"/>
</dbReference>
<comment type="cofactor">
    <cofactor evidence="4">
        <name>(R)-lipoate</name>
        <dbReference type="ChEBI" id="CHEBI:83088"/>
    </cofactor>
    <text evidence="4">Binds 1 lipoyl cofactor covalently.</text>
</comment>
<dbReference type="PROSITE" id="PS50968">
    <property type="entry name" value="BIOTINYL_LIPOYL"/>
    <property type="match status" value="1"/>
</dbReference>
<proteinExistence type="inferred from homology"/>
<evidence type="ECO:0000313" key="7">
    <source>
        <dbReference type="Proteomes" id="UP000265663"/>
    </source>
</evidence>
<sequence length="174" mass="19031">MVQKMAARTSIARVARQFTSAARRPSPFVCQRWQQQQARPSQRLFSVSAALKEKLYTEDHEWIEMSADGKTCTLGISEYAAKALGDVVYIELPQVKMDVSEGDAIGAVESVKSASDILTPISGTIAEVNVALENKPGDVNKDPEGEAWIAKITVSGEPSMKTMSKEEYAAFTEE</sequence>
<comment type="similarity">
    <text evidence="1 4">Belongs to the GcvH family.</text>
</comment>
<dbReference type="Pfam" id="PF01597">
    <property type="entry name" value="GCV_H"/>
    <property type="match status" value="1"/>
</dbReference>
<comment type="function">
    <text evidence="4">The H protein shuttles the methylamine group of glycine from the P protein to the T protein.</text>
</comment>
<feature type="modified residue" description="N6-lipoyllysine" evidence="3">
    <location>
        <position position="112"/>
    </location>
</feature>
<comment type="subunit">
    <text evidence="4">The glycine cleavage system is composed of four proteins: P, T, L and H.</text>
</comment>
<dbReference type="Gene3D" id="2.40.50.100">
    <property type="match status" value="1"/>
</dbReference>
<keyword evidence="4" id="KW-0809">Transit peptide</keyword>
<dbReference type="NCBIfam" id="TIGR00527">
    <property type="entry name" value="gcvH"/>
    <property type="match status" value="1"/>
</dbReference>
<dbReference type="EMBL" id="KE747826">
    <property type="protein sequence ID" value="RMZ71079.1"/>
    <property type="molecule type" value="Genomic_DNA"/>
</dbReference>
<evidence type="ECO:0000256" key="2">
    <source>
        <dbReference type="ARBA" id="ARBA00022823"/>
    </source>
</evidence>
<evidence type="ECO:0000256" key="1">
    <source>
        <dbReference type="ARBA" id="ARBA00009249"/>
    </source>
</evidence>
<keyword evidence="4" id="KW-0496">Mitochondrion</keyword>
<dbReference type="Proteomes" id="UP000265663">
    <property type="component" value="Unassembled WGS sequence"/>
</dbReference>
<dbReference type="OrthoDB" id="10264154at2759"/>
<dbReference type="NCBIfam" id="NF002270">
    <property type="entry name" value="PRK01202.1"/>
    <property type="match status" value="1"/>
</dbReference>
<dbReference type="PANTHER" id="PTHR11715">
    <property type="entry name" value="GLYCINE CLEAVAGE SYSTEM H PROTEIN"/>
    <property type="match status" value="1"/>
</dbReference>
<dbReference type="SUPFAM" id="SSF51230">
    <property type="entry name" value="Single hybrid motif"/>
    <property type="match status" value="1"/>
</dbReference>
<dbReference type="InterPro" id="IPR017453">
    <property type="entry name" value="GCV_H_sub"/>
</dbReference>
<dbReference type="InterPro" id="IPR000089">
    <property type="entry name" value="Biotin_lipoyl"/>
</dbReference>
<dbReference type="PANTHER" id="PTHR11715:SF3">
    <property type="entry name" value="GLYCINE CLEAVAGE SYSTEM H PROTEIN-RELATED"/>
    <property type="match status" value="1"/>
</dbReference>
<accession>A0A3M7M9M0</accession>
<dbReference type="InterPro" id="IPR002930">
    <property type="entry name" value="GCV_H"/>
</dbReference>
<gene>
    <name evidence="6" type="ORF">GMOD_00005579</name>
</gene>
<name>A0A3M7M9M0_9PLEO</name>
<evidence type="ECO:0000259" key="5">
    <source>
        <dbReference type="PROSITE" id="PS50968"/>
    </source>
</evidence>
<protein>
    <recommendedName>
        <fullName evidence="4">Glycine cleavage system H protein</fullName>
    </recommendedName>
</protein>
<comment type="subcellular location">
    <subcellularLocation>
        <location evidence="4">Mitochondrion</location>
    </subcellularLocation>
</comment>
<dbReference type="GO" id="GO:0005739">
    <property type="term" value="C:mitochondrion"/>
    <property type="evidence" value="ECO:0007669"/>
    <property type="project" value="UniProtKB-SubCell"/>
</dbReference>